<dbReference type="Pfam" id="PF13927">
    <property type="entry name" value="Ig_3"/>
    <property type="match status" value="1"/>
</dbReference>
<dbReference type="InterPro" id="IPR003599">
    <property type="entry name" value="Ig_sub"/>
</dbReference>
<dbReference type="InterPro" id="IPR037448">
    <property type="entry name" value="Zig-8"/>
</dbReference>
<dbReference type="GO" id="GO:0050808">
    <property type="term" value="P:synapse organization"/>
    <property type="evidence" value="ECO:0007669"/>
    <property type="project" value="TreeGrafter"/>
</dbReference>
<dbReference type="SMART" id="SM00409">
    <property type="entry name" value="IG"/>
    <property type="match status" value="2"/>
</dbReference>
<evidence type="ECO:0000313" key="2">
    <source>
        <dbReference type="EMBL" id="PVD19476.1"/>
    </source>
</evidence>
<evidence type="ECO:0000313" key="3">
    <source>
        <dbReference type="Proteomes" id="UP000245119"/>
    </source>
</evidence>
<dbReference type="Proteomes" id="UP000245119">
    <property type="component" value="Linkage Group LG13"/>
</dbReference>
<comment type="caution">
    <text evidence="2">The sequence shown here is derived from an EMBL/GenBank/DDBJ whole genome shotgun (WGS) entry which is preliminary data.</text>
</comment>
<sequence length="223" mass="25246">MRQRLMTVAWRRVDQDEFLTIAEMTWVADPAFSVRKEVKKHDISDWYLVITNVTPKHAGLYECQITASAGYFKHVQLNVVGPPITAPGTNDSHTISLYGTDFVERGEKILLICNATGGTQIAEDIDWFKDGNIIDTSRRRRNDVMILKYRSLEEGALISRLQIDHADMDDAGTYVCRSSYNKLGDFSVNVLAGNIITCSLWVIKVHVAWREGRHYYGAIFGEG</sequence>
<accession>A0A2T7NE88</accession>
<name>A0A2T7NE88_POMCA</name>
<organism evidence="2 3">
    <name type="scientific">Pomacea canaliculata</name>
    <name type="common">Golden apple snail</name>
    <dbReference type="NCBI Taxonomy" id="400727"/>
    <lineage>
        <taxon>Eukaryota</taxon>
        <taxon>Metazoa</taxon>
        <taxon>Spiralia</taxon>
        <taxon>Lophotrochozoa</taxon>
        <taxon>Mollusca</taxon>
        <taxon>Gastropoda</taxon>
        <taxon>Caenogastropoda</taxon>
        <taxon>Architaenioglossa</taxon>
        <taxon>Ampullarioidea</taxon>
        <taxon>Ampullariidae</taxon>
        <taxon>Pomacea</taxon>
    </lineage>
</organism>
<dbReference type="PANTHER" id="PTHR23279:SF36">
    <property type="entry name" value="DEFECTIVE PROBOSCIS EXTENSION RESPONSE 9, ISOFORM A"/>
    <property type="match status" value="1"/>
</dbReference>
<dbReference type="InterPro" id="IPR013783">
    <property type="entry name" value="Ig-like_fold"/>
</dbReference>
<dbReference type="SUPFAM" id="SSF48726">
    <property type="entry name" value="Immunoglobulin"/>
    <property type="match status" value="2"/>
</dbReference>
<dbReference type="EMBL" id="PZQS01000013">
    <property type="protein sequence ID" value="PVD19476.1"/>
    <property type="molecule type" value="Genomic_DNA"/>
</dbReference>
<dbReference type="InterPro" id="IPR003598">
    <property type="entry name" value="Ig_sub2"/>
</dbReference>
<evidence type="ECO:0000259" key="1">
    <source>
        <dbReference type="PROSITE" id="PS50835"/>
    </source>
</evidence>
<protein>
    <recommendedName>
        <fullName evidence="1">Ig-like domain-containing protein</fullName>
    </recommendedName>
</protein>
<dbReference type="STRING" id="400727.A0A2T7NE88"/>
<dbReference type="PROSITE" id="PS50835">
    <property type="entry name" value="IG_LIKE"/>
    <property type="match status" value="1"/>
</dbReference>
<dbReference type="Gene3D" id="2.60.40.10">
    <property type="entry name" value="Immunoglobulins"/>
    <property type="match status" value="2"/>
</dbReference>
<keyword evidence="3" id="KW-1185">Reference proteome</keyword>
<gene>
    <name evidence="2" type="ORF">C0Q70_19965</name>
</gene>
<reference evidence="2 3" key="1">
    <citation type="submission" date="2018-04" db="EMBL/GenBank/DDBJ databases">
        <title>The genome of golden apple snail Pomacea canaliculata provides insight into stress tolerance and invasive adaptation.</title>
        <authorList>
            <person name="Liu C."/>
            <person name="Liu B."/>
            <person name="Ren Y."/>
            <person name="Zhang Y."/>
            <person name="Wang H."/>
            <person name="Li S."/>
            <person name="Jiang F."/>
            <person name="Yin L."/>
            <person name="Zhang G."/>
            <person name="Qian W."/>
            <person name="Fan W."/>
        </authorList>
    </citation>
    <scope>NUCLEOTIDE SEQUENCE [LARGE SCALE GENOMIC DNA]</scope>
    <source>
        <strain evidence="2">SZHN2017</strain>
        <tissue evidence="2">Muscle</tissue>
    </source>
</reference>
<dbReference type="PANTHER" id="PTHR23279">
    <property type="entry name" value="DEFECTIVE PROBOSCIS EXTENSION RESPONSE DPR -RELATED"/>
    <property type="match status" value="1"/>
</dbReference>
<proteinExistence type="predicted"/>
<feature type="domain" description="Ig-like" evidence="1">
    <location>
        <begin position="82"/>
        <end position="192"/>
    </location>
</feature>
<dbReference type="OrthoDB" id="10012075at2759"/>
<dbReference type="AlphaFoldDB" id="A0A2T7NE88"/>
<dbReference type="InterPro" id="IPR036179">
    <property type="entry name" value="Ig-like_dom_sf"/>
</dbReference>
<dbReference type="SMART" id="SM00408">
    <property type="entry name" value="IGc2"/>
    <property type="match status" value="2"/>
</dbReference>
<dbReference type="GO" id="GO:0032589">
    <property type="term" value="C:neuron projection membrane"/>
    <property type="evidence" value="ECO:0007669"/>
    <property type="project" value="TreeGrafter"/>
</dbReference>
<dbReference type="InterPro" id="IPR007110">
    <property type="entry name" value="Ig-like_dom"/>
</dbReference>